<comment type="caution">
    <text evidence="1">The sequence shown here is derived from an EMBL/GenBank/DDBJ whole genome shotgun (WGS) entry which is preliminary data.</text>
</comment>
<evidence type="ECO:0008006" key="3">
    <source>
        <dbReference type="Google" id="ProtNLM"/>
    </source>
</evidence>
<dbReference type="Proteomes" id="UP001564626">
    <property type="component" value="Unassembled WGS sequence"/>
</dbReference>
<dbReference type="RefSeq" id="WP_345361566.1">
    <property type="nucleotide sequence ID" value="NZ_BAABII010000005.1"/>
</dbReference>
<evidence type="ECO:0000313" key="2">
    <source>
        <dbReference type="Proteomes" id="UP001564626"/>
    </source>
</evidence>
<keyword evidence="2" id="KW-1185">Reference proteome</keyword>
<reference evidence="1 2" key="1">
    <citation type="submission" date="2024-08" db="EMBL/GenBank/DDBJ databases">
        <title>Genome mining of Saccharopolyspora cebuensis PGLac3 from Nigerian medicinal plant.</title>
        <authorList>
            <person name="Ezeobiora C.E."/>
            <person name="Igbokwe N.H."/>
            <person name="Amin D.H."/>
            <person name="Mendie U.E."/>
        </authorList>
    </citation>
    <scope>NUCLEOTIDE SEQUENCE [LARGE SCALE GENOMIC DNA]</scope>
    <source>
        <strain evidence="1 2">PGLac3</strain>
    </source>
</reference>
<dbReference type="EMBL" id="JBGEHV010000051">
    <property type="protein sequence ID" value="MEY8042245.1"/>
    <property type="molecule type" value="Genomic_DNA"/>
</dbReference>
<gene>
    <name evidence="1" type="ORF">AB8O55_22760</name>
</gene>
<organism evidence="1 2">
    <name type="scientific">Saccharopolyspora cebuensis</name>
    <dbReference type="NCBI Taxonomy" id="418759"/>
    <lineage>
        <taxon>Bacteria</taxon>
        <taxon>Bacillati</taxon>
        <taxon>Actinomycetota</taxon>
        <taxon>Actinomycetes</taxon>
        <taxon>Pseudonocardiales</taxon>
        <taxon>Pseudonocardiaceae</taxon>
        <taxon>Saccharopolyspora</taxon>
    </lineage>
</organism>
<name>A0ABV4CMC2_9PSEU</name>
<proteinExistence type="predicted"/>
<accession>A0ABV4CMC2</accession>
<protein>
    <recommendedName>
        <fullName evidence="3">YbaB/EbfC DNA-binding family protein</fullName>
    </recommendedName>
</protein>
<sequence>MSDDPRSIDDLIALAEELPASRGLAAGMDAIRGLARGEGISMAVDLQGMLVDLELDERALALGPEGLAAELSRLSGQACSDALEQGLIALEALCGTEVADAVSGATGVDVDESPRG</sequence>
<evidence type="ECO:0000313" key="1">
    <source>
        <dbReference type="EMBL" id="MEY8042245.1"/>
    </source>
</evidence>